<dbReference type="EMBL" id="JAACNH010005279">
    <property type="protein sequence ID" value="KAG8429570.1"/>
    <property type="molecule type" value="Genomic_DNA"/>
</dbReference>
<dbReference type="OrthoDB" id="8876749at2759"/>
<feature type="transmembrane region" description="Helical" evidence="13">
    <location>
        <begin position="44"/>
        <end position="66"/>
    </location>
</feature>
<evidence type="ECO:0000256" key="13">
    <source>
        <dbReference type="SAM" id="Phobius"/>
    </source>
</evidence>
<evidence type="ECO:0000256" key="7">
    <source>
        <dbReference type="ARBA" id="ARBA00023040"/>
    </source>
</evidence>
<organism evidence="14 15">
    <name type="scientific">Hymenochirus boettgeri</name>
    <name type="common">Congo dwarf clawed frog</name>
    <dbReference type="NCBI Taxonomy" id="247094"/>
    <lineage>
        <taxon>Eukaryota</taxon>
        <taxon>Metazoa</taxon>
        <taxon>Chordata</taxon>
        <taxon>Craniata</taxon>
        <taxon>Vertebrata</taxon>
        <taxon>Euteleostomi</taxon>
        <taxon>Amphibia</taxon>
        <taxon>Batrachia</taxon>
        <taxon>Anura</taxon>
        <taxon>Pipoidea</taxon>
        <taxon>Pipidae</taxon>
        <taxon>Pipinae</taxon>
        <taxon>Hymenochirus</taxon>
    </lineage>
</organism>
<keyword evidence="10 12" id="KW-0807">Transducer</keyword>
<evidence type="ECO:0000256" key="3">
    <source>
        <dbReference type="ARBA" id="ARBA00022480"/>
    </source>
</evidence>
<dbReference type="Proteomes" id="UP000812440">
    <property type="component" value="Unassembled WGS sequence"/>
</dbReference>
<feature type="transmembrane region" description="Helical" evidence="13">
    <location>
        <begin position="72"/>
        <end position="90"/>
    </location>
</feature>
<keyword evidence="9 12" id="KW-0675">Receptor</keyword>
<keyword evidence="3 12" id="KW-0919">Taste</keyword>
<keyword evidence="7 12" id="KW-0297">G-protein coupled receptor</keyword>
<keyword evidence="8 12" id="KW-0472">Membrane</keyword>
<comment type="caution">
    <text evidence="14">The sequence shown here is derived from an EMBL/GenBank/DDBJ whole genome shotgun (WGS) entry which is preliminary data.</text>
</comment>
<sequence>MLVLFLLGITINGFIVVTFCLEWVTNKNLNDTDIILMCLGMTRFFWHLFFVLLFLPNIVPAVFNVFYGMATFLNWSSLWIVSVLCVIYCVKISNYTNFAFMYVKLRISKMVKWLILASLLSSLTFTLLFWFVWEDYTFTLNNSTTVALQNDTETYTDTEQGFSSTFFIYYLATVLPFVIFCVAVLLLIHSLLIHTQQMKSSATGLGRSHMGAHLSVLKKMVFSLVLYVVYFINNSLASFQNLSYETVWQMIYFIVDAFYPSAHSIFLIYSDGKLKKAILVIYHGATGCIKNNKQSPETSNPD</sequence>
<evidence type="ECO:0000256" key="5">
    <source>
        <dbReference type="ARBA" id="ARBA00022692"/>
    </source>
</evidence>
<evidence type="ECO:0000256" key="4">
    <source>
        <dbReference type="ARBA" id="ARBA00022606"/>
    </source>
</evidence>
<reference evidence="14" key="1">
    <citation type="thesis" date="2020" institute="ProQuest LLC" country="789 East Eisenhower Parkway, Ann Arbor, MI, USA">
        <title>Comparative Genomics and Chromosome Evolution.</title>
        <authorList>
            <person name="Mudd A.B."/>
        </authorList>
    </citation>
    <scope>NUCLEOTIDE SEQUENCE</scope>
    <source>
        <strain evidence="14">Female2</strain>
        <tissue evidence="14">Blood</tissue>
    </source>
</reference>
<feature type="transmembrane region" description="Helical" evidence="13">
    <location>
        <begin position="214"/>
        <end position="232"/>
    </location>
</feature>
<dbReference type="PANTHER" id="PTHR11394:SF152">
    <property type="entry name" value="TASTE RECEPTOR TYPE 2"/>
    <property type="match status" value="1"/>
</dbReference>
<protein>
    <recommendedName>
        <fullName evidence="12">Taste receptor type 2</fullName>
    </recommendedName>
</protein>
<keyword evidence="5 12" id="KW-0812">Transmembrane</keyword>
<evidence type="ECO:0000256" key="6">
    <source>
        <dbReference type="ARBA" id="ARBA00022989"/>
    </source>
</evidence>
<dbReference type="GO" id="GO:0004930">
    <property type="term" value="F:G protein-coupled receptor activity"/>
    <property type="evidence" value="ECO:0007669"/>
    <property type="project" value="UniProtKB-KW"/>
</dbReference>
<dbReference type="AlphaFoldDB" id="A0A8T2IEP0"/>
<name>A0A8T2IEP0_9PIPI</name>
<evidence type="ECO:0000313" key="14">
    <source>
        <dbReference type="EMBL" id="KAG8429570.1"/>
    </source>
</evidence>
<evidence type="ECO:0000256" key="12">
    <source>
        <dbReference type="RuleBase" id="RU004424"/>
    </source>
</evidence>
<feature type="transmembrane region" description="Helical" evidence="13">
    <location>
        <begin position="6"/>
        <end position="24"/>
    </location>
</feature>
<evidence type="ECO:0000256" key="1">
    <source>
        <dbReference type="ARBA" id="ARBA00004141"/>
    </source>
</evidence>
<evidence type="ECO:0000256" key="10">
    <source>
        <dbReference type="ARBA" id="ARBA00023224"/>
    </source>
</evidence>
<comment type="similarity">
    <text evidence="2 11">Belongs to the G-protein coupled receptor T2R family.</text>
</comment>
<dbReference type="GO" id="GO:0016020">
    <property type="term" value="C:membrane"/>
    <property type="evidence" value="ECO:0007669"/>
    <property type="project" value="UniProtKB-SubCell"/>
</dbReference>
<evidence type="ECO:0000256" key="11">
    <source>
        <dbReference type="RuleBase" id="RU004423"/>
    </source>
</evidence>
<dbReference type="Gene3D" id="1.20.1070.10">
    <property type="entry name" value="Rhodopsin 7-helix transmembrane proteins"/>
    <property type="match status" value="1"/>
</dbReference>
<evidence type="ECO:0000313" key="15">
    <source>
        <dbReference type="Proteomes" id="UP000812440"/>
    </source>
</evidence>
<proteinExistence type="inferred from homology"/>
<comment type="subcellular location">
    <subcellularLocation>
        <location evidence="1 12">Membrane</location>
        <topology evidence="1 12">Multi-pass membrane protein</topology>
    </subcellularLocation>
</comment>
<dbReference type="PANTHER" id="PTHR11394">
    <property type="entry name" value="TASTE RECEPTOR TYPE 2"/>
    <property type="match status" value="1"/>
</dbReference>
<gene>
    <name evidence="14" type="ORF">GDO86_019797</name>
</gene>
<evidence type="ECO:0000256" key="8">
    <source>
        <dbReference type="ARBA" id="ARBA00023136"/>
    </source>
</evidence>
<keyword evidence="4 12" id="KW-0716">Sensory transduction</keyword>
<keyword evidence="15" id="KW-1185">Reference proteome</keyword>
<accession>A0A8T2IEP0</accession>
<feature type="transmembrane region" description="Helical" evidence="13">
    <location>
        <begin position="111"/>
        <end position="133"/>
    </location>
</feature>
<evidence type="ECO:0000256" key="2">
    <source>
        <dbReference type="ARBA" id="ARBA00007376"/>
    </source>
</evidence>
<dbReference type="Pfam" id="PF05296">
    <property type="entry name" value="TAS2R"/>
    <property type="match status" value="1"/>
</dbReference>
<feature type="transmembrane region" description="Helical" evidence="13">
    <location>
        <begin position="247"/>
        <end position="269"/>
    </location>
</feature>
<evidence type="ECO:0000256" key="9">
    <source>
        <dbReference type="ARBA" id="ARBA00023170"/>
    </source>
</evidence>
<dbReference type="FunFam" id="1.20.1070.10:FF:000055">
    <property type="entry name" value="Taste receptor type 2"/>
    <property type="match status" value="1"/>
</dbReference>
<dbReference type="GO" id="GO:0033038">
    <property type="term" value="F:bitter taste receptor activity"/>
    <property type="evidence" value="ECO:0007669"/>
    <property type="project" value="InterPro"/>
</dbReference>
<feature type="transmembrane region" description="Helical" evidence="13">
    <location>
        <begin position="167"/>
        <end position="193"/>
    </location>
</feature>
<keyword evidence="6 13" id="KW-1133">Transmembrane helix</keyword>
<dbReference type="SUPFAM" id="SSF81321">
    <property type="entry name" value="Family A G protein-coupled receptor-like"/>
    <property type="match status" value="1"/>
</dbReference>
<dbReference type="InterPro" id="IPR007960">
    <property type="entry name" value="TAS2R"/>
</dbReference>